<accession>A0A6J4M0B9</accession>
<dbReference type="GO" id="GO:0004805">
    <property type="term" value="F:trehalose-phosphatase activity"/>
    <property type="evidence" value="ECO:0007669"/>
    <property type="project" value="TreeGrafter"/>
</dbReference>
<evidence type="ECO:0000313" key="2">
    <source>
        <dbReference type="EMBL" id="CAA9344738.1"/>
    </source>
</evidence>
<dbReference type="GO" id="GO:0003825">
    <property type="term" value="F:alpha,alpha-trehalose-phosphate synthase (UDP-forming) activity"/>
    <property type="evidence" value="ECO:0007669"/>
    <property type="project" value="UniProtKB-EC"/>
</dbReference>
<dbReference type="CDD" id="cd03788">
    <property type="entry name" value="GT20_TPS"/>
    <property type="match status" value="1"/>
</dbReference>
<dbReference type="EMBL" id="CADCUB010000123">
    <property type="protein sequence ID" value="CAA9344738.1"/>
    <property type="molecule type" value="Genomic_DNA"/>
</dbReference>
<keyword evidence="2" id="KW-0808">Transferase</keyword>
<sequence length="510" mass="55190">MAPSLPLVPSLDLPVVLLSHRGPVSFGRDPVSGERTASRGAGGLVTALSGLAGHLERAVWVCVAAGQADGEVSAEAGDAPLRLALDGDPRILGEGDVADREVAVRLVDVPAEVHEPFYGVIANPLLWFVQHRLHDLKTSPSIGREERAAFEDGYVVANTLAADAVVAQVERAGGKAIVLLHDYHFYLVGRLVRERCPDAVINHFVHIPWPGPEAWQVLPPDMRERLLLGLLGCDVVAFHTRADARAFVLCAQELLDLPVDLSAMTVTTGGRTVHVRAYPISIDVAALEQQASTDASDEHLADLDERLAGGQLVLRVDRTDPSKNIVRGFTAYDLLLTEHPELHGRVLFLALLQPSRQDVPEYAQYLADIGAAAASVNARHGTGDWQPVDLRLASDMDLATAAYRRCDVLVVNAVADGMNLVAKEAVIVNERDMVLALSEATGAHDELGSFAVTLHPFDVAQQADALHAALTMSPVLRRDRREHAAQVVHRNDVRRWLTVQLNDLADLRHG</sequence>
<comment type="similarity">
    <text evidence="1">Belongs to the glycosyltransferase 20 family.</text>
</comment>
<proteinExistence type="inferred from homology"/>
<dbReference type="PANTHER" id="PTHR10788:SF106">
    <property type="entry name" value="BCDNA.GH08860"/>
    <property type="match status" value="1"/>
</dbReference>
<name>A0A6J4M0B9_9ACTN</name>
<dbReference type="PANTHER" id="PTHR10788">
    <property type="entry name" value="TREHALOSE-6-PHOSPHATE SYNTHASE"/>
    <property type="match status" value="1"/>
</dbReference>
<keyword evidence="2" id="KW-0328">Glycosyltransferase</keyword>
<protein>
    <submittedName>
        <fullName evidence="2">Alpha,alpha-trehalose-phosphate synthase [UDP-forming]</fullName>
        <ecNumber evidence="2">2.4.1.15</ecNumber>
    </submittedName>
</protein>
<dbReference type="Pfam" id="PF00982">
    <property type="entry name" value="Glyco_transf_20"/>
    <property type="match status" value="1"/>
</dbReference>
<dbReference type="GO" id="GO:0005992">
    <property type="term" value="P:trehalose biosynthetic process"/>
    <property type="evidence" value="ECO:0007669"/>
    <property type="project" value="InterPro"/>
</dbReference>
<dbReference type="InterPro" id="IPR001830">
    <property type="entry name" value="Glyco_trans_20"/>
</dbReference>
<dbReference type="EC" id="2.4.1.15" evidence="2"/>
<reference evidence="2" key="1">
    <citation type="submission" date="2020-02" db="EMBL/GenBank/DDBJ databases">
        <authorList>
            <person name="Meier V. D."/>
        </authorList>
    </citation>
    <scope>NUCLEOTIDE SEQUENCE</scope>
    <source>
        <strain evidence="2">AVDCRST_MAG07</strain>
    </source>
</reference>
<organism evidence="2">
    <name type="scientific">uncultured Frankineae bacterium</name>
    <dbReference type="NCBI Taxonomy" id="437475"/>
    <lineage>
        <taxon>Bacteria</taxon>
        <taxon>Bacillati</taxon>
        <taxon>Actinomycetota</taxon>
        <taxon>Actinomycetes</taxon>
        <taxon>Frankiales</taxon>
        <taxon>environmental samples</taxon>
    </lineage>
</organism>
<dbReference type="AlphaFoldDB" id="A0A6J4M0B9"/>
<dbReference type="Gene3D" id="3.40.50.2000">
    <property type="entry name" value="Glycogen Phosphorylase B"/>
    <property type="match status" value="2"/>
</dbReference>
<gene>
    <name evidence="2" type="ORF">AVDCRST_MAG07-2599</name>
</gene>
<dbReference type="SUPFAM" id="SSF53756">
    <property type="entry name" value="UDP-Glycosyltransferase/glycogen phosphorylase"/>
    <property type="match status" value="1"/>
</dbReference>
<dbReference type="GO" id="GO:0005829">
    <property type="term" value="C:cytosol"/>
    <property type="evidence" value="ECO:0007669"/>
    <property type="project" value="TreeGrafter"/>
</dbReference>
<evidence type="ECO:0000256" key="1">
    <source>
        <dbReference type="ARBA" id="ARBA00008799"/>
    </source>
</evidence>